<dbReference type="InterPro" id="IPR036390">
    <property type="entry name" value="WH_DNA-bd_sf"/>
</dbReference>
<keyword evidence="1" id="KW-0479">Metal-binding</keyword>
<dbReference type="GO" id="GO:1900376">
    <property type="term" value="P:regulation of secondary metabolite biosynthetic process"/>
    <property type="evidence" value="ECO:0007669"/>
    <property type="project" value="TreeGrafter"/>
</dbReference>
<dbReference type="GO" id="GO:0000976">
    <property type="term" value="F:transcription cis-regulatory region binding"/>
    <property type="evidence" value="ECO:0007669"/>
    <property type="project" value="TreeGrafter"/>
</dbReference>
<dbReference type="AlphaFoldDB" id="A0A9D9I343"/>
<reference evidence="2" key="2">
    <citation type="journal article" date="2021" name="PeerJ">
        <title>Extensive microbial diversity within the chicken gut microbiome revealed by metagenomics and culture.</title>
        <authorList>
            <person name="Gilroy R."/>
            <person name="Ravi A."/>
            <person name="Getino M."/>
            <person name="Pursley I."/>
            <person name="Horton D.L."/>
            <person name="Alikhan N.F."/>
            <person name="Baker D."/>
            <person name="Gharbi K."/>
            <person name="Hall N."/>
            <person name="Watson M."/>
            <person name="Adriaenssens E.M."/>
            <person name="Foster-Nyarko E."/>
            <person name="Jarju S."/>
            <person name="Secka A."/>
            <person name="Antonio M."/>
            <person name="Oren A."/>
            <person name="Chaudhuri R.R."/>
            <person name="La Ragione R."/>
            <person name="Hildebrand F."/>
            <person name="Pallen M.J."/>
        </authorList>
    </citation>
    <scope>NUCLEOTIDE SEQUENCE</scope>
    <source>
        <strain evidence="2">10037</strain>
    </source>
</reference>
<dbReference type="GO" id="GO:0008270">
    <property type="term" value="F:zinc ion binding"/>
    <property type="evidence" value="ECO:0007669"/>
    <property type="project" value="TreeGrafter"/>
</dbReference>
<dbReference type="EMBL" id="JADIME010000022">
    <property type="protein sequence ID" value="MBO8464770.1"/>
    <property type="molecule type" value="Genomic_DNA"/>
</dbReference>
<evidence type="ECO:0000313" key="3">
    <source>
        <dbReference type="Proteomes" id="UP000823597"/>
    </source>
</evidence>
<sequence length="141" mass="15848">MYNLDVEHIREKLREAGLKATNQRIAVYGALEALGHASVDSIVPIVREGLPVITVAAVYNILEMMADAGLIGRVLSSGKMMYDITPCYHDHLLVDGGREVIDLDDPEIHETVERYFSSKKIDGFRVRGARIYVDVERMINF</sequence>
<comment type="caution">
    <text evidence="2">The sequence shown here is derived from an EMBL/GenBank/DDBJ whole genome shotgun (WGS) entry which is preliminary data.</text>
</comment>
<protein>
    <submittedName>
        <fullName evidence="2">Transcriptional repressor</fullName>
    </submittedName>
</protein>
<name>A0A9D9I343_9BACT</name>
<feature type="binding site" evidence="1">
    <location>
        <position position="90"/>
    </location>
    <ligand>
        <name>Fe cation</name>
        <dbReference type="ChEBI" id="CHEBI:24875"/>
    </ligand>
</feature>
<dbReference type="InterPro" id="IPR002481">
    <property type="entry name" value="FUR"/>
</dbReference>
<dbReference type="PANTHER" id="PTHR33202">
    <property type="entry name" value="ZINC UPTAKE REGULATION PROTEIN"/>
    <property type="match status" value="1"/>
</dbReference>
<dbReference type="GO" id="GO:0003700">
    <property type="term" value="F:DNA-binding transcription factor activity"/>
    <property type="evidence" value="ECO:0007669"/>
    <property type="project" value="InterPro"/>
</dbReference>
<dbReference type="Pfam" id="PF01475">
    <property type="entry name" value="FUR"/>
    <property type="match status" value="1"/>
</dbReference>
<comment type="cofactor">
    <cofactor evidence="1">
        <name>Mn(2+)</name>
        <dbReference type="ChEBI" id="CHEBI:29035"/>
    </cofactor>
    <cofactor evidence="1">
        <name>Fe(2+)</name>
        <dbReference type="ChEBI" id="CHEBI:29033"/>
    </cofactor>
    <text evidence="1">Binds 1 Mn(2+) or Fe(2+) ion per subunit.</text>
</comment>
<dbReference type="SUPFAM" id="SSF46785">
    <property type="entry name" value="Winged helix' DNA-binding domain"/>
    <property type="match status" value="1"/>
</dbReference>
<dbReference type="PANTHER" id="PTHR33202:SF7">
    <property type="entry name" value="FERRIC UPTAKE REGULATION PROTEIN"/>
    <property type="match status" value="1"/>
</dbReference>
<keyword evidence="1" id="KW-0408">Iron</keyword>
<dbReference type="GO" id="GO:0045892">
    <property type="term" value="P:negative regulation of DNA-templated transcription"/>
    <property type="evidence" value="ECO:0007669"/>
    <property type="project" value="TreeGrafter"/>
</dbReference>
<dbReference type="Gene3D" id="1.10.10.10">
    <property type="entry name" value="Winged helix-like DNA-binding domain superfamily/Winged helix DNA-binding domain"/>
    <property type="match status" value="1"/>
</dbReference>
<reference evidence="2" key="1">
    <citation type="submission" date="2020-10" db="EMBL/GenBank/DDBJ databases">
        <authorList>
            <person name="Gilroy R."/>
        </authorList>
    </citation>
    <scope>NUCLEOTIDE SEQUENCE</scope>
    <source>
        <strain evidence="2">10037</strain>
    </source>
</reference>
<proteinExistence type="predicted"/>
<accession>A0A9D9I343</accession>
<gene>
    <name evidence="2" type="ORF">IAB93_02080</name>
</gene>
<organism evidence="2 3">
    <name type="scientific">Candidatus Merdivivens pullistercoris</name>
    <dbReference type="NCBI Taxonomy" id="2840873"/>
    <lineage>
        <taxon>Bacteria</taxon>
        <taxon>Pseudomonadati</taxon>
        <taxon>Bacteroidota</taxon>
        <taxon>Bacteroidia</taxon>
        <taxon>Bacteroidales</taxon>
        <taxon>Muribaculaceae</taxon>
        <taxon>Muribaculaceae incertae sedis</taxon>
        <taxon>Candidatus Merdivivens</taxon>
    </lineage>
</organism>
<dbReference type="Proteomes" id="UP000823597">
    <property type="component" value="Unassembled WGS sequence"/>
</dbReference>
<dbReference type="InterPro" id="IPR036388">
    <property type="entry name" value="WH-like_DNA-bd_sf"/>
</dbReference>
<evidence type="ECO:0000256" key="1">
    <source>
        <dbReference type="PIRSR" id="PIRSR602481-2"/>
    </source>
</evidence>
<evidence type="ECO:0000313" key="2">
    <source>
        <dbReference type="EMBL" id="MBO8464770.1"/>
    </source>
</evidence>